<dbReference type="AlphaFoldDB" id="A0A0C2WWV0"/>
<proteinExistence type="predicted"/>
<reference evidence="2 3" key="1">
    <citation type="submission" date="2014-04" db="EMBL/GenBank/DDBJ databases">
        <title>Evolutionary Origins and Diversification of the Mycorrhizal Mutualists.</title>
        <authorList>
            <consortium name="DOE Joint Genome Institute"/>
            <consortium name="Mycorrhizal Genomics Consortium"/>
            <person name="Kohler A."/>
            <person name="Kuo A."/>
            <person name="Nagy L.G."/>
            <person name="Floudas D."/>
            <person name="Copeland A."/>
            <person name="Barry K.W."/>
            <person name="Cichocki N."/>
            <person name="Veneault-Fourrey C."/>
            <person name="LaButti K."/>
            <person name="Lindquist E.A."/>
            <person name="Lipzen A."/>
            <person name="Lundell T."/>
            <person name="Morin E."/>
            <person name="Murat C."/>
            <person name="Riley R."/>
            <person name="Ohm R."/>
            <person name="Sun H."/>
            <person name="Tunlid A."/>
            <person name="Henrissat B."/>
            <person name="Grigoriev I.V."/>
            <person name="Hibbett D.S."/>
            <person name="Martin F."/>
        </authorList>
    </citation>
    <scope>NUCLEOTIDE SEQUENCE [LARGE SCALE GENOMIC DNA]</scope>
    <source>
        <strain evidence="2 3">Koide BX008</strain>
    </source>
</reference>
<dbReference type="InParanoid" id="A0A0C2WWV0"/>
<evidence type="ECO:0000313" key="2">
    <source>
        <dbReference type="EMBL" id="KIL61296.1"/>
    </source>
</evidence>
<dbReference type="Proteomes" id="UP000054549">
    <property type="component" value="Unassembled WGS sequence"/>
</dbReference>
<accession>A0A0C2WWV0</accession>
<dbReference type="HOGENOM" id="CLU_2482883_0_0_1"/>
<keyword evidence="3" id="KW-1185">Reference proteome</keyword>
<name>A0A0C2WWV0_AMAMK</name>
<dbReference type="EMBL" id="KN818286">
    <property type="protein sequence ID" value="KIL61296.1"/>
    <property type="molecule type" value="Genomic_DNA"/>
</dbReference>
<sequence>MVKRCQPEGTVCPYIPGSIPMSKIVPPAHSDESEEVKLLLSESGGVNCLDAYHRNQLLEASRHHKINTQKLRELTNHTSERPVKKFR</sequence>
<evidence type="ECO:0000256" key="1">
    <source>
        <dbReference type="SAM" id="MobiDB-lite"/>
    </source>
</evidence>
<gene>
    <name evidence="2" type="ORF">M378DRAFT_860677</name>
</gene>
<feature type="region of interest" description="Disordered" evidence="1">
    <location>
        <begin position="62"/>
        <end position="87"/>
    </location>
</feature>
<evidence type="ECO:0000313" key="3">
    <source>
        <dbReference type="Proteomes" id="UP000054549"/>
    </source>
</evidence>
<feature type="compositionally biased region" description="Basic and acidic residues" evidence="1">
    <location>
        <begin position="70"/>
        <end position="87"/>
    </location>
</feature>
<organism evidence="2 3">
    <name type="scientific">Amanita muscaria (strain Koide BX008)</name>
    <dbReference type="NCBI Taxonomy" id="946122"/>
    <lineage>
        <taxon>Eukaryota</taxon>
        <taxon>Fungi</taxon>
        <taxon>Dikarya</taxon>
        <taxon>Basidiomycota</taxon>
        <taxon>Agaricomycotina</taxon>
        <taxon>Agaricomycetes</taxon>
        <taxon>Agaricomycetidae</taxon>
        <taxon>Agaricales</taxon>
        <taxon>Pluteineae</taxon>
        <taxon>Amanitaceae</taxon>
        <taxon>Amanita</taxon>
    </lineage>
</organism>
<protein>
    <submittedName>
        <fullName evidence="2">Uncharacterized protein</fullName>
    </submittedName>
</protein>